<sequence length="91" mass="10711">MAQPGYLVKHRCLYYLFSGKEGKSVLVFPLDEKATSLQDWFMACMVYPLDREEDFAAFDHRFHQGKEYGQLGWFIKQRTVDEIMGLLSLLR</sequence>
<organism evidence="1 2">
    <name type="scientific">Paenibacillus aurantius</name>
    <dbReference type="NCBI Taxonomy" id="2918900"/>
    <lineage>
        <taxon>Bacteria</taxon>
        <taxon>Bacillati</taxon>
        <taxon>Bacillota</taxon>
        <taxon>Bacilli</taxon>
        <taxon>Bacillales</taxon>
        <taxon>Paenibacillaceae</taxon>
        <taxon>Paenibacillus</taxon>
    </lineage>
</organism>
<dbReference type="RefSeq" id="WP_315605944.1">
    <property type="nucleotide sequence ID" value="NZ_CP130318.1"/>
</dbReference>
<accession>A0AA96LIL8</accession>
<protein>
    <submittedName>
        <fullName evidence="1">Uncharacterized protein</fullName>
    </submittedName>
</protein>
<dbReference type="AlphaFoldDB" id="A0AA96LIL8"/>
<proteinExistence type="predicted"/>
<keyword evidence="2" id="KW-1185">Reference proteome</keyword>
<gene>
    <name evidence="1" type="ORF">MJA45_03705</name>
</gene>
<name>A0AA96LIL8_9BACL</name>
<dbReference type="Proteomes" id="UP001305702">
    <property type="component" value="Chromosome"/>
</dbReference>
<reference evidence="1 2" key="1">
    <citation type="submission" date="2022-02" db="EMBL/GenBank/DDBJ databases">
        <title>Paenibacillus sp. MBLB1776 Whole Genome Shotgun Sequencing.</title>
        <authorList>
            <person name="Hwang C.Y."/>
            <person name="Cho E.-S."/>
            <person name="Seo M.-J."/>
        </authorList>
    </citation>
    <scope>NUCLEOTIDE SEQUENCE [LARGE SCALE GENOMIC DNA]</scope>
    <source>
        <strain evidence="1 2">MBLB1776</strain>
    </source>
</reference>
<evidence type="ECO:0000313" key="2">
    <source>
        <dbReference type="Proteomes" id="UP001305702"/>
    </source>
</evidence>
<evidence type="ECO:0000313" key="1">
    <source>
        <dbReference type="EMBL" id="WNQ12167.1"/>
    </source>
</evidence>
<dbReference type="KEGG" id="paun:MJA45_03705"/>
<dbReference type="EMBL" id="CP130318">
    <property type="protein sequence ID" value="WNQ12167.1"/>
    <property type="molecule type" value="Genomic_DNA"/>
</dbReference>